<dbReference type="GO" id="GO:0003677">
    <property type="term" value="F:DNA binding"/>
    <property type="evidence" value="ECO:0007669"/>
    <property type="project" value="UniProtKB-KW"/>
</dbReference>
<dbReference type="GO" id="GO:0006355">
    <property type="term" value="P:regulation of DNA-templated transcription"/>
    <property type="evidence" value="ECO:0007669"/>
    <property type="project" value="InterPro"/>
</dbReference>
<dbReference type="SUPFAM" id="SSF46894">
    <property type="entry name" value="C-terminal effector domain of the bipartite response regulators"/>
    <property type="match status" value="1"/>
</dbReference>
<feature type="domain" description="HTH luxR-type" evidence="2">
    <location>
        <begin position="151"/>
        <end position="208"/>
    </location>
</feature>
<dbReference type="PANTHER" id="PTHR43214">
    <property type="entry name" value="TWO-COMPONENT RESPONSE REGULATOR"/>
    <property type="match status" value="1"/>
</dbReference>
<gene>
    <name evidence="3" type="ORF">I6I88_17595</name>
</gene>
<dbReference type="EMBL" id="CP068108">
    <property type="protein sequence ID" value="QQT99952.1"/>
    <property type="molecule type" value="Genomic_DNA"/>
</dbReference>
<sequence length="217" mass="25710">MPIYLSLCESDLHFKNLIVDHIERTLNLDLLEYYCNGFELVNRLQYKQNNFLLIDAFTPIMTGIEALKILRAKHNKTPIIMYTQVYQEDLYNLFNTYDQVYYCQKNSHIVFKLLTALYHGNHAPYTQHIEQWKNYNSKEFTKDTLAARPLLYTPSSIELQIINHACKGLTNNEIGKMVHLSGRTIETYIKKLTEKFHVKNKIQLITYCVEQHLHNYK</sequence>
<evidence type="ECO:0000259" key="2">
    <source>
        <dbReference type="SMART" id="SM00421"/>
    </source>
</evidence>
<name>A0A9Q6Z8E2_MYROD</name>
<dbReference type="CDD" id="cd06170">
    <property type="entry name" value="LuxR_C_like"/>
    <property type="match status" value="1"/>
</dbReference>
<dbReference type="GeneID" id="93529501"/>
<keyword evidence="1" id="KW-0238">DNA-binding</keyword>
<dbReference type="PANTHER" id="PTHR43214:SF43">
    <property type="entry name" value="TWO-COMPONENT RESPONSE REGULATOR"/>
    <property type="match status" value="1"/>
</dbReference>
<dbReference type="Gene3D" id="3.40.50.2300">
    <property type="match status" value="1"/>
</dbReference>
<dbReference type="SUPFAM" id="SSF52172">
    <property type="entry name" value="CheY-like"/>
    <property type="match status" value="1"/>
</dbReference>
<organism evidence="3 4">
    <name type="scientific">Myroides odoratus</name>
    <name type="common">Flavobacterium odoratum</name>
    <dbReference type="NCBI Taxonomy" id="256"/>
    <lineage>
        <taxon>Bacteria</taxon>
        <taxon>Pseudomonadati</taxon>
        <taxon>Bacteroidota</taxon>
        <taxon>Flavobacteriia</taxon>
        <taxon>Flavobacteriales</taxon>
        <taxon>Flavobacteriaceae</taxon>
        <taxon>Myroides</taxon>
    </lineage>
</organism>
<proteinExistence type="predicted"/>
<evidence type="ECO:0000313" key="3">
    <source>
        <dbReference type="EMBL" id="QQT99952.1"/>
    </source>
</evidence>
<protein>
    <submittedName>
        <fullName evidence="3">Response regulator transcription factor</fullName>
    </submittedName>
</protein>
<dbReference type="InterPro" id="IPR016032">
    <property type="entry name" value="Sig_transdc_resp-reg_C-effctor"/>
</dbReference>
<dbReference type="RefSeq" id="WP_002988695.1">
    <property type="nucleotide sequence ID" value="NZ_CP068108.1"/>
</dbReference>
<reference evidence="3 4" key="1">
    <citation type="submission" date="2021-01" db="EMBL/GenBank/DDBJ databases">
        <title>FDA dAtabase for Regulatory Grade micrObial Sequences (FDA-ARGOS): Supporting development and validation of Infectious Disease Dx tests.</title>
        <authorList>
            <person name="Sproer C."/>
            <person name="Gronow S."/>
            <person name="Severitt S."/>
            <person name="Schroder I."/>
            <person name="Tallon L."/>
            <person name="Sadzewicz L."/>
            <person name="Zhao X."/>
            <person name="Boylan J."/>
            <person name="Ott S."/>
            <person name="Bowen H."/>
            <person name="Vavikolanu K."/>
            <person name="Mehta A."/>
            <person name="Aluvathingal J."/>
            <person name="Nadendla S."/>
            <person name="Lowell S."/>
            <person name="Myers T."/>
            <person name="Yan Y."/>
            <person name="Sichtig H."/>
        </authorList>
    </citation>
    <scope>NUCLEOTIDE SEQUENCE [LARGE SCALE GENOMIC DNA]</scope>
    <source>
        <strain evidence="3 4">FDAARGOS_1131</strain>
    </source>
</reference>
<dbReference type="InterPro" id="IPR000792">
    <property type="entry name" value="Tscrpt_reg_LuxR_C"/>
</dbReference>
<dbReference type="Pfam" id="PF00196">
    <property type="entry name" value="GerE"/>
    <property type="match status" value="1"/>
</dbReference>
<evidence type="ECO:0000256" key="1">
    <source>
        <dbReference type="ARBA" id="ARBA00023125"/>
    </source>
</evidence>
<dbReference type="InterPro" id="IPR036388">
    <property type="entry name" value="WH-like_DNA-bd_sf"/>
</dbReference>
<dbReference type="Gene3D" id="1.10.10.10">
    <property type="entry name" value="Winged helix-like DNA-binding domain superfamily/Winged helix DNA-binding domain"/>
    <property type="match status" value="1"/>
</dbReference>
<dbReference type="InterPro" id="IPR039420">
    <property type="entry name" value="WalR-like"/>
</dbReference>
<dbReference type="InterPro" id="IPR011006">
    <property type="entry name" value="CheY-like_superfamily"/>
</dbReference>
<dbReference type="SMART" id="SM00421">
    <property type="entry name" value="HTH_LUXR"/>
    <property type="match status" value="1"/>
</dbReference>
<dbReference type="CDD" id="cd00156">
    <property type="entry name" value="REC"/>
    <property type="match status" value="1"/>
</dbReference>
<dbReference type="AlphaFoldDB" id="A0A9Q6Z8E2"/>
<dbReference type="OrthoDB" id="9797341at2"/>
<evidence type="ECO:0000313" key="4">
    <source>
        <dbReference type="Proteomes" id="UP000596202"/>
    </source>
</evidence>
<accession>A0A9Q6Z8E2</accession>
<dbReference type="Proteomes" id="UP000596202">
    <property type="component" value="Chromosome"/>
</dbReference>